<sequence length="82" mass="8950">MFPKHLLSGIMVDGQDENDPMGPQALSAQSYSVLSAAPNEKNHDNVTIGIQVDDGTFQTKSKHSTTQYYNIDLDIASTHRGT</sequence>
<protein>
    <submittedName>
        <fullName evidence="2">Uncharacterized protein</fullName>
    </submittedName>
</protein>
<dbReference type="AlphaFoldDB" id="A0A369K9G0"/>
<dbReference type="EMBL" id="LUEZ02000006">
    <property type="protein sequence ID" value="RDB30212.1"/>
    <property type="molecule type" value="Genomic_DNA"/>
</dbReference>
<accession>A0A369K9G0</accession>
<evidence type="ECO:0000313" key="3">
    <source>
        <dbReference type="Proteomes" id="UP000076154"/>
    </source>
</evidence>
<organism evidence="2 3">
    <name type="scientific">Hypsizygus marmoreus</name>
    <name type="common">White beech mushroom</name>
    <name type="synonym">Agaricus marmoreus</name>
    <dbReference type="NCBI Taxonomy" id="39966"/>
    <lineage>
        <taxon>Eukaryota</taxon>
        <taxon>Fungi</taxon>
        <taxon>Dikarya</taxon>
        <taxon>Basidiomycota</taxon>
        <taxon>Agaricomycotina</taxon>
        <taxon>Agaricomycetes</taxon>
        <taxon>Agaricomycetidae</taxon>
        <taxon>Agaricales</taxon>
        <taxon>Tricholomatineae</taxon>
        <taxon>Lyophyllaceae</taxon>
        <taxon>Hypsizygus</taxon>
    </lineage>
</organism>
<proteinExistence type="predicted"/>
<dbReference type="Proteomes" id="UP000076154">
    <property type="component" value="Unassembled WGS sequence"/>
</dbReference>
<evidence type="ECO:0000313" key="2">
    <source>
        <dbReference type="EMBL" id="RDB30212.1"/>
    </source>
</evidence>
<feature type="region of interest" description="Disordered" evidence="1">
    <location>
        <begin position="1"/>
        <end position="25"/>
    </location>
</feature>
<evidence type="ECO:0000256" key="1">
    <source>
        <dbReference type="SAM" id="MobiDB-lite"/>
    </source>
</evidence>
<dbReference type="InParanoid" id="A0A369K9G0"/>
<gene>
    <name evidence="2" type="ORF">Hypma_010446</name>
</gene>
<comment type="caution">
    <text evidence="2">The sequence shown here is derived from an EMBL/GenBank/DDBJ whole genome shotgun (WGS) entry which is preliminary data.</text>
</comment>
<reference evidence="2" key="1">
    <citation type="submission" date="2018-04" db="EMBL/GenBank/DDBJ databases">
        <title>Whole genome sequencing of Hypsizygus marmoreus.</title>
        <authorList>
            <person name="Choi I.-G."/>
            <person name="Min B."/>
            <person name="Kim J.-G."/>
            <person name="Kim S."/>
            <person name="Oh Y.-L."/>
            <person name="Kong W.-S."/>
            <person name="Park H."/>
            <person name="Jeong J."/>
            <person name="Song E.-S."/>
        </authorList>
    </citation>
    <scope>NUCLEOTIDE SEQUENCE [LARGE SCALE GENOMIC DNA]</scope>
    <source>
        <strain evidence="2">51987-8</strain>
    </source>
</reference>
<name>A0A369K9G0_HYPMA</name>
<keyword evidence="3" id="KW-1185">Reference proteome</keyword>